<dbReference type="EMBL" id="NEXC01000008">
    <property type="protein sequence ID" value="PSN84093.1"/>
    <property type="molecule type" value="Genomic_DNA"/>
</dbReference>
<evidence type="ECO:0000313" key="2">
    <source>
        <dbReference type="EMBL" id="PSN84093.1"/>
    </source>
</evidence>
<sequence>MERRETLALTFSVIVALFILGTGQWAYGNLFGPLHNYSKTPKVVIVAVQAENTKQATLLTLNLTNENGPDAYPASVSLIKIWNTSYTLILNSTQIYAHTVKIQQAPWNLNKKDGVNPVGGFELWLGAEASFTLVLPPLSPGLYNVTLYVPYTPPVTASFVLR</sequence>
<dbReference type="Pfam" id="PF07680">
    <property type="entry name" value="DoxA"/>
    <property type="match status" value="1"/>
</dbReference>
<gene>
    <name evidence="2" type="ORF">B9Q01_02390</name>
</gene>
<dbReference type="AlphaFoldDB" id="A0A2R6ACQ5"/>
<feature type="domain" description="Thiosulphate:quinone oxidoreductase small subunit DoxA" evidence="1">
    <location>
        <begin position="26"/>
        <end position="148"/>
    </location>
</feature>
<accession>A0A2R6ACQ5</accession>
<protein>
    <recommendedName>
        <fullName evidence="1">Thiosulphate:quinone oxidoreductase small subunit DoxA domain-containing protein</fullName>
    </recommendedName>
</protein>
<organism evidence="2 3">
    <name type="scientific">Candidatus Marsarchaeota G1 archaeon OSP_D</name>
    <dbReference type="NCBI Taxonomy" id="1978155"/>
    <lineage>
        <taxon>Archaea</taxon>
        <taxon>Candidatus Marsarchaeota</taxon>
        <taxon>Candidatus Marsarchaeota group 1</taxon>
    </lineage>
</organism>
<dbReference type="InterPro" id="IPR011636">
    <property type="entry name" value="DoxA"/>
</dbReference>
<evidence type="ECO:0000259" key="1">
    <source>
        <dbReference type="Pfam" id="PF07680"/>
    </source>
</evidence>
<reference evidence="2 3" key="1">
    <citation type="submission" date="2017-04" db="EMBL/GenBank/DDBJ databases">
        <title>Novel microbial lineages endemic to geothermal iron-oxide mats fill important gaps in the evolutionary history of Archaea.</title>
        <authorList>
            <person name="Jay Z.J."/>
            <person name="Beam J.P."/>
            <person name="Dlakic M."/>
            <person name="Rusch D.B."/>
            <person name="Kozubal M.A."/>
            <person name="Inskeep W.P."/>
        </authorList>
    </citation>
    <scope>NUCLEOTIDE SEQUENCE [LARGE SCALE GENOMIC DNA]</scope>
    <source>
        <strain evidence="2">OSP_D</strain>
    </source>
</reference>
<dbReference type="Proteomes" id="UP000240880">
    <property type="component" value="Unassembled WGS sequence"/>
</dbReference>
<comment type="caution">
    <text evidence="2">The sequence shown here is derived from an EMBL/GenBank/DDBJ whole genome shotgun (WGS) entry which is preliminary data.</text>
</comment>
<proteinExistence type="predicted"/>
<evidence type="ECO:0000313" key="3">
    <source>
        <dbReference type="Proteomes" id="UP000240880"/>
    </source>
</evidence>
<name>A0A2R6ACQ5_9ARCH</name>